<dbReference type="GO" id="GO:0005829">
    <property type="term" value="C:cytosol"/>
    <property type="evidence" value="ECO:0007669"/>
    <property type="project" value="TreeGrafter"/>
</dbReference>
<dbReference type="SUPFAM" id="SSF52402">
    <property type="entry name" value="Adenine nucleotide alpha hydrolases-like"/>
    <property type="match status" value="1"/>
</dbReference>
<evidence type="ECO:0000256" key="3">
    <source>
        <dbReference type="ARBA" id="ARBA00012737"/>
    </source>
</evidence>
<reference evidence="12" key="1">
    <citation type="submission" date="2019-06" db="EMBL/GenBank/DDBJ databases">
        <title>The complete genome of Emcibacter congregatus ZYLT.</title>
        <authorList>
            <person name="Zhao Z."/>
        </authorList>
    </citation>
    <scope>NUCLEOTIDE SEQUENCE [LARGE SCALE GENOMIC DNA]</scope>
    <source>
        <strain evidence="12">MCCC 1A06723</strain>
    </source>
</reference>
<dbReference type="InterPro" id="IPR029055">
    <property type="entry name" value="Ntn_hydrolases_N"/>
</dbReference>
<evidence type="ECO:0000256" key="8">
    <source>
        <dbReference type="PIRSR" id="PIRSR001589-3"/>
    </source>
</evidence>
<evidence type="ECO:0000256" key="2">
    <source>
        <dbReference type="ARBA" id="ARBA00005752"/>
    </source>
</evidence>
<feature type="domain" description="Glutamine amidotransferase type-2" evidence="10">
    <location>
        <begin position="87"/>
        <end position="157"/>
    </location>
</feature>
<dbReference type="InterPro" id="IPR006426">
    <property type="entry name" value="Asn_synth_AEB"/>
</dbReference>
<accession>A0A501PB67</accession>
<evidence type="ECO:0000256" key="5">
    <source>
        <dbReference type="ARBA" id="ARBA00022840"/>
    </source>
</evidence>
<evidence type="ECO:0000256" key="1">
    <source>
        <dbReference type="ARBA" id="ARBA00005187"/>
    </source>
</evidence>
<dbReference type="InterPro" id="IPR014729">
    <property type="entry name" value="Rossmann-like_a/b/a_fold"/>
</dbReference>
<dbReference type="Proteomes" id="UP000319148">
    <property type="component" value="Unassembled WGS sequence"/>
</dbReference>
<dbReference type="GO" id="GO:0006529">
    <property type="term" value="P:asparagine biosynthetic process"/>
    <property type="evidence" value="ECO:0007669"/>
    <property type="project" value="InterPro"/>
</dbReference>
<evidence type="ECO:0000313" key="11">
    <source>
        <dbReference type="EMBL" id="TPD57331.1"/>
    </source>
</evidence>
<name>A0A501PB67_9PROT</name>
<feature type="domain" description="Asparagine synthetase" evidence="9">
    <location>
        <begin position="236"/>
        <end position="616"/>
    </location>
</feature>
<dbReference type="PANTHER" id="PTHR43284">
    <property type="entry name" value="ASPARAGINE SYNTHETASE (GLUTAMINE-HYDROLYZING)"/>
    <property type="match status" value="1"/>
</dbReference>
<evidence type="ECO:0000256" key="4">
    <source>
        <dbReference type="ARBA" id="ARBA00022741"/>
    </source>
</evidence>
<keyword evidence="4 7" id="KW-0547">Nucleotide-binding</keyword>
<dbReference type="CDD" id="cd01991">
    <property type="entry name" value="Asn_synthase_B_C"/>
    <property type="match status" value="1"/>
</dbReference>
<comment type="similarity">
    <text evidence="2">Belongs to the asparagine synthetase family.</text>
</comment>
<dbReference type="Gene3D" id="3.60.20.10">
    <property type="entry name" value="Glutamine Phosphoribosylpyrophosphate, subunit 1, domain 1"/>
    <property type="match status" value="1"/>
</dbReference>
<evidence type="ECO:0000256" key="6">
    <source>
        <dbReference type="ARBA" id="ARBA00048741"/>
    </source>
</evidence>
<dbReference type="SUPFAM" id="SSF56235">
    <property type="entry name" value="N-terminal nucleophile aminohydrolases (Ntn hydrolases)"/>
    <property type="match status" value="1"/>
</dbReference>
<dbReference type="GO" id="GO:0004066">
    <property type="term" value="F:asparagine synthase (glutamine-hydrolyzing) activity"/>
    <property type="evidence" value="ECO:0007669"/>
    <property type="project" value="UniProtKB-EC"/>
</dbReference>
<dbReference type="AlphaFoldDB" id="A0A501PB67"/>
<organism evidence="11 12">
    <name type="scientific">Emcibacter nanhaiensis</name>
    <dbReference type="NCBI Taxonomy" id="1505037"/>
    <lineage>
        <taxon>Bacteria</taxon>
        <taxon>Pseudomonadati</taxon>
        <taxon>Pseudomonadota</taxon>
        <taxon>Alphaproteobacteria</taxon>
        <taxon>Emcibacterales</taxon>
        <taxon>Emcibacteraceae</taxon>
        <taxon>Emcibacter</taxon>
    </lineage>
</organism>
<evidence type="ECO:0000259" key="9">
    <source>
        <dbReference type="Pfam" id="PF00733"/>
    </source>
</evidence>
<feature type="binding site" evidence="7">
    <location>
        <position position="282"/>
    </location>
    <ligand>
        <name>ATP</name>
        <dbReference type="ChEBI" id="CHEBI:30616"/>
    </ligand>
</feature>
<dbReference type="Pfam" id="PF00733">
    <property type="entry name" value="Asn_synthase"/>
    <property type="match status" value="1"/>
</dbReference>
<dbReference type="GO" id="GO:0005524">
    <property type="term" value="F:ATP binding"/>
    <property type="evidence" value="ECO:0007669"/>
    <property type="project" value="UniProtKB-KW"/>
</dbReference>
<dbReference type="PIRSF" id="PIRSF001589">
    <property type="entry name" value="Asn_synthetase_glu-h"/>
    <property type="match status" value="1"/>
</dbReference>
<evidence type="ECO:0000256" key="7">
    <source>
        <dbReference type="PIRSR" id="PIRSR001589-2"/>
    </source>
</evidence>
<protein>
    <recommendedName>
        <fullName evidence="3">asparagine synthase (glutamine-hydrolyzing)</fullName>
        <ecNumber evidence="3">6.3.5.4</ecNumber>
    </recommendedName>
</protein>
<keyword evidence="5 7" id="KW-0067">ATP-binding</keyword>
<dbReference type="InterPro" id="IPR051786">
    <property type="entry name" value="ASN_synthetase/amidase"/>
</dbReference>
<dbReference type="Pfam" id="PF13537">
    <property type="entry name" value="GATase_7"/>
    <property type="match status" value="1"/>
</dbReference>
<sequence>MTGLTGWQGHAGDESASGVLIGEMAGCLIRAEHEQHLRDKIRKFASSGGALAVVPTHNHGTLAVKGPVQAAVSGIVRWQDRDLATIAKSDNDAAALIEGYRRHDVEVFTLMQGPWSAALTDQEKGEAVIAIDRTGINSLSYAVGPGGSFIFSTVTDAVRLFPGLETTISPQSVYNYLYYFVVPSPTSIYDQMRKLEPAQYVKFSNGRAETGFYWSMPYTTETSGNPKEWKDALWALLDKSFEKVLGDTDRAHLGAFLSGGLDSSTVAGLLKKHNGDGKTFTIGFHESRYDESGYARLVAEHFHTDHHEYFMEPGDVEKVMAQIADIYDEPYGNHSAVAAYYCAKMARDSGVTTLLAGDGGDEIFAGNERYVMMKKIEKYAVIPAPFRKFFMEPILALPGMQHIPVVSKARSLARRYATPMPERLYSYSFIAGVEPLDIFRPECREGLDVEMPLNLIRQTYHRHENTQMLQRMMHMDMQITLADNDLRKVNQMCRLAGVDVHYPFLEDELVEFAASIPVDVMLPGYKLRDFFKYAMKGFLPDQTLTKEKHGFGLPFMVWIHQDRKLNDLVTDNVSDFKSRGYLENDFLDEVIASCSRPDDPGAGLAWDLAMLEMWLKTHY</sequence>
<dbReference type="InterPro" id="IPR001962">
    <property type="entry name" value="Asn_synthase"/>
</dbReference>
<proteinExistence type="inferred from homology"/>
<gene>
    <name evidence="11" type="ORF">FIV46_14485</name>
</gene>
<feature type="binding site" evidence="7">
    <location>
        <position position="92"/>
    </location>
    <ligand>
        <name>L-glutamine</name>
        <dbReference type="ChEBI" id="CHEBI:58359"/>
    </ligand>
</feature>
<evidence type="ECO:0000313" key="12">
    <source>
        <dbReference type="Proteomes" id="UP000319148"/>
    </source>
</evidence>
<feature type="site" description="Important for beta-aspartyl-AMP intermediate formation" evidence="8">
    <location>
        <position position="358"/>
    </location>
</feature>
<comment type="caution">
    <text evidence="11">The sequence shown here is derived from an EMBL/GenBank/DDBJ whole genome shotgun (WGS) entry which is preliminary data.</text>
</comment>
<comment type="pathway">
    <text evidence="1">Amino-acid biosynthesis; L-asparagine biosynthesis; L-asparagine from L-aspartate (L-Gln route): step 1/1.</text>
</comment>
<dbReference type="PANTHER" id="PTHR43284:SF1">
    <property type="entry name" value="ASPARAGINE SYNTHETASE"/>
    <property type="match status" value="1"/>
</dbReference>
<dbReference type="EMBL" id="VFIY01000018">
    <property type="protein sequence ID" value="TPD57331.1"/>
    <property type="molecule type" value="Genomic_DNA"/>
</dbReference>
<dbReference type="OrthoDB" id="9763290at2"/>
<dbReference type="Gene3D" id="3.40.50.620">
    <property type="entry name" value="HUPs"/>
    <property type="match status" value="2"/>
</dbReference>
<keyword evidence="12" id="KW-1185">Reference proteome</keyword>
<dbReference type="EC" id="6.3.5.4" evidence="3"/>
<evidence type="ECO:0000259" key="10">
    <source>
        <dbReference type="Pfam" id="PF13537"/>
    </source>
</evidence>
<comment type="catalytic activity">
    <reaction evidence="6">
        <text>L-aspartate + L-glutamine + ATP + H2O = L-asparagine + L-glutamate + AMP + diphosphate + H(+)</text>
        <dbReference type="Rhea" id="RHEA:12228"/>
        <dbReference type="ChEBI" id="CHEBI:15377"/>
        <dbReference type="ChEBI" id="CHEBI:15378"/>
        <dbReference type="ChEBI" id="CHEBI:29985"/>
        <dbReference type="ChEBI" id="CHEBI:29991"/>
        <dbReference type="ChEBI" id="CHEBI:30616"/>
        <dbReference type="ChEBI" id="CHEBI:33019"/>
        <dbReference type="ChEBI" id="CHEBI:58048"/>
        <dbReference type="ChEBI" id="CHEBI:58359"/>
        <dbReference type="ChEBI" id="CHEBI:456215"/>
        <dbReference type="EC" id="6.3.5.4"/>
    </reaction>
</comment>
<dbReference type="RefSeq" id="WP_139941646.1">
    <property type="nucleotide sequence ID" value="NZ_JBHSYP010000005.1"/>
</dbReference>
<dbReference type="InterPro" id="IPR017932">
    <property type="entry name" value="GATase_2_dom"/>
</dbReference>